<reference evidence="1 2" key="1">
    <citation type="submission" date="2014-06" db="EMBL/GenBank/DDBJ databases">
        <title>Evolutionary Origins and Diversification of the Mycorrhizal Mutualists.</title>
        <authorList>
            <consortium name="DOE Joint Genome Institute"/>
            <consortium name="Mycorrhizal Genomics Consortium"/>
            <person name="Kohler A."/>
            <person name="Kuo A."/>
            <person name="Nagy L.G."/>
            <person name="Floudas D."/>
            <person name="Copeland A."/>
            <person name="Barry K.W."/>
            <person name="Cichocki N."/>
            <person name="Veneault-Fourrey C."/>
            <person name="LaButti K."/>
            <person name="Lindquist E.A."/>
            <person name="Lipzen A."/>
            <person name="Lundell T."/>
            <person name="Morin E."/>
            <person name="Murat C."/>
            <person name="Riley R."/>
            <person name="Ohm R."/>
            <person name="Sun H."/>
            <person name="Tunlid A."/>
            <person name="Henrissat B."/>
            <person name="Grigoriev I.V."/>
            <person name="Hibbett D.S."/>
            <person name="Martin F."/>
        </authorList>
    </citation>
    <scope>NUCLEOTIDE SEQUENCE [LARGE SCALE GENOMIC DNA]</scope>
    <source>
        <strain evidence="1 2">SS14</strain>
    </source>
</reference>
<accession>A0A0C9VTM1</accession>
<proteinExistence type="predicted"/>
<name>A0A0C9VTM1_SPHS4</name>
<protein>
    <submittedName>
        <fullName evidence="1">Uncharacterized protein</fullName>
    </submittedName>
</protein>
<dbReference type="EMBL" id="KN837136">
    <property type="protein sequence ID" value="KIJ41476.1"/>
    <property type="molecule type" value="Genomic_DNA"/>
</dbReference>
<dbReference type="HOGENOM" id="CLU_1372987_0_0_1"/>
<evidence type="ECO:0000313" key="1">
    <source>
        <dbReference type="EMBL" id="KIJ41476.1"/>
    </source>
</evidence>
<keyword evidence="2" id="KW-1185">Reference proteome</keyword>
<sequence>MTLNVDNAVQLALDLLKNFQKMAEKLVRRVASALRSPQKEKQGYHQLNLKQAEEGNSAWKSLSERVHRRKRIKENGQKYRDDFESIFDGKPFSEDDPEDFSGEDEHEYLSFGPLADMISSSRGQLAQEISEADSTKIQTIYNLRKGSILQKTSNSPTTFPPPTMQVFHRSPISHTPSIFHTSRILYTPHTLCISSELGV</sequence>
<dbReference type="AlphaFoldDB" id="A0A0C9VTM1"/>
<dbReference type="Proteomes" id="UP000054279">
    <property type="component" value="Unassembled WGS sequence"/>
</dbReference>
<organism evidence="1 2">
    <name type="scientific">Sphaerobolus stellatus (strain SS14)</name>
    <dbReference type="NCBI Taxonomy" id="990650"/>
    <lineage>
        <taxon>Eukaryota</taxon>
        <taxon>Fungi</taxon>
        <taxon>Dikarya</taxon>
        <taxon>Basidiomycota</taxon>
        <taxon>Agaricomycotina</taxon>
        <taxon>Agaricomycetes</taxon>
        <taxon>Phallomycetidae</taxon>
        <taxon>Geastrales</taxon>
        <taxon>Sphaerobolaceae</taxon>
        <taxon>Sphaerobolus</taxon>
    </lineage>
</organism>
<gene>
    <name evidence="1" type="ORF">M422DRAFT_780265</name>
</gene>
<evidence type="ECO:0000313" key="2">
    <source>
        <dbReference type="Proteomes" id="UP000054279"/>
    </source>
</evidence>